<feature type="region of interest" description="Disordered" evidence="1">
    <location>
        <begin position="1"/>
        <end position="51"/>
    </location>
</feature>
<evidence type="ECO:0000313" key="3">
    <source>
        <dbReference type="Proteomes" id="UP001295444"/>
    </source>
</evidence>
<organism evidence="2 3">
    <name type="scientific">Pelobates cultripes</name>
    <name type="common">Western spadefoot toad</name>
    <dbReference type="NCBI Taxonomy" id="61616"/>
    <lineage>
        <taxon>Eukaryota</taxon>
        <taxon>Metazoa</taxon>
        <taxon>Chordata</taxon>
        <taxon>Craniata</taxon>
        <taxon>Vertebrata</taxon>
        <taxon>Euteleostomi</taxon>
        <taxon>Amphibia</taxon>
        <taxon>Batrachia</taxon>
        <taxon>Anura</taxon>
        <taxon>Pelobatoidea</taxon>
        <taxon>Pelobatidae</taxon>
        <taxon>Pelobates</taxon>
    </lineage>
</organism>
<dbReference type="AlphaFoldDB" id="A0AAD1S001"/>
<dbReference type="EMBL" id="OW240915">
    <property type="protein sequence ID" value="CAH2283971.1"/>
    <property type="molecule type" value="Genomic_DNA"/>
</dbReference>
<feature type="non-terminal residue" evidence="2">
    <location>
        <position position="67"/>
    </location>
</feature>
<proteinExistence type="predicted"/>
<sequence>MVDAKDKHSFFEEKPTSPRTATLEAQDGDRSSDDRDLSKSERQELKSMDLEDRSCRQNLSFWVIREE</sequence>
<gene>
    <name evidence="2" type="ORF">PECUL_23A018939</name>
</gene>
<protein>
    <submittedName>
        <fullName evidence="2">Uncharacterized protein</fullName>
    </submittedName>
</protein>
<feature type="compositionally biased region" description="Basic and acidic residues" evidence="1">
    <location>
        <begin position="27"/>
        <end position="51"/>
    </location>
</feature>
<accession>A0AAD1S001</accession>
<evidence type="ECO:0000256" key="1">
    <source>
        <dbReference type="SAM" id="MobiDB-lite"/>
    </source>
</evidence>
<evidence type="ECO:0000313" key="2">
    <source>
        <dbReference type="EMBL" id="CAH2283971.1"/>
    </source>
</evidence>
<feature type="compositionally biased region" description="Basic and acidic residues" evidence="1">
    <location>
        <begin position="1"/>
        <end position="16"/>
    </location>
</feature>
<reference evidence="2" key="1">
    <citation type="submission" date="2022-03" db="EMBL/GenBank/DDBJ databases">
        <authorList>
            <person name="Alioto T."/>
            <person name="Alioto T."/>
            <person name="Gomez Garrido J."/>
        </authorList>
    </citation>
    <scope>NUCLEOTIDE SEQUENCE</scope>
</reference>
<keyword evidence="3" id="KW-1185">Reference proteome</keyword>
<dbReference type="Proteomes" id="UP001295444">
    <property type="component" value="Chromosome 04"/>
</dbReference>
<name>A0AAD1S001_PELCU</name>